<evidence type="ECO:0000259" key="9">
    <source>
        <dbReference type="Pfam" id="PF00561"/>
    </source>
</evidence>
<dbReference type="PANTHER" id="PTHR11005">
    <property type="entry name" value="LYSOSOMAL ACID LIPASE-RELATED"/>
    <property type="match status" value="1"/>
</dbReference>
<evidence type="ECO:0000256" key="6">
    <source>
        <dbReference type="ARBA" id="ARBA00023180"/>
    </source>
</evidence>
<dbReference type="EMBL" id="ASGP02000005">
    <property type="protein sequence ID" value="KAH9506159.1"/>
    <property type="molecule type" value="Genomic_DNA"/>
</dbReference>
<keyword evidence="3" id="KW-0378">Hydrolase</keyword>
<dbReference type="GO" id="GO:0016788">
    <property type="term" value="F:hydrolase activity, acting on ester bonds"/>
    <property type="evidence" value="ECO:0007669"/>
    <property type="project" value="InterPro"/>
</dbReference>
<feature type="domain" description="Partial AB-hydrolase lipase" evidence="10">
    <location>
        <begin position="62"/>
        <end position="122"/>
    </location>
</feature>
<comment type="caution">
    <text evidence="11">The sequence shown here is derived from an EMBL/GenBank/DDBJ whole genome shotgun (WGS) entry which is preliminary data.</text>
</comment>
<dbReference type="Pfam" id="PF00561">
    <property type="entry name" value="Abhydrolase_1"/>
    <property type="match status" value="1"/>
</dbReference>
<evidence type="ECO:0000256" key="4">
    <source>
        <dbReference type="ARBA" id="ARBA00022963"/>
    </source>
</evidence>
<keyword evidence="2 8" id="KW-0732">Signal</keyword>
<dbReference type="InterPro" id="IPR025483">
    <property type="entry name" value="Lipase_euk"/>
</dbReference>
<dbReference type="GO" id="GO:0016042">
    <property type="term" value="P:lipid catabolic process"/>
    <property type="evidence" value="ECO:0007669"/>
    <property type="project" value="UniProtKB-KW"/>
</dbReference>
<evidence type="ECO:0000256" key="7">
    <source>
        <dbReference type="PIRSR" id="PIRSR000862-1"/>
    </source>
</evidence>
<evidence type="ECO:0000256" key="3">
    <source>
        <dbReference type="ARBA" id="ARBA00022801"/>
    </source>
</evidence>
<reference evidence="11" key="1">
    <citation type="submission" date="2013-05" db="EMBL/GenBank/DDBJ databases">
        <authorList>
            <person name="Yim A.K.Y."/>
            <person name="Chan T.F."/>
            <person name="Ji K.M."/>
            <person name="Liu X.Y."/>
            <person name="Zhou J.W."/>
            <person name="Li R.Q."/>
            <person name="Yang K.Y."/>
            <person name="Li J."/>
            <person name="Li M."/>
            <person name="Law P.T.W."/>
            <person name="Wu Y.L."/>
            <person name="Cai Z.L."/>
            <person name="Qin H."/>
            <person name="Bao Y."/>
            <person name="Leung R.K.K."/>
            <person name="Ng P.K.S."/>
            <person name="Zou J."/>
            <person name="Zhong X.J."/>
            <person name="Ran P.X."/>
            <person name="Zhong N.S."/>
            <person name="Liu Z.G."/>
            <person name="Tsui S.K.W."/>
        </authorList>
    </citation>
    <scope>NUCLEOTIDE SEQUENCE</scope>
    <source>
        <strain evidence="11">Derf</strain>
        <tissue evidence="11">Whole organism</tissue>
    </source>
</reference>
<protein>
    <submittedName>
        <fullName evidence="11">Alpha/beta-hydrolase lipase region</fullName>
    </submittedName>
</protein>
<proteinExistence type="inferred from homology"/>
<dbReference type="Gene3D" id="3.40.50.1820">
    <property type="entry name" value="alpha/beta hydrolase"/>
    <property type="match status" value="1"/>
</dbReference>
<dbReference type="InterPro" id="IPR000073">
    <property type="entry name" value="AB_hydrolase_1"/>
</dbReference>
<organism evidence="11 12">
    <name type="scientific">Dermatophagoides farinae</name>
    <name type="common">American house dust mite</name>
    <dbReference type="NCBI Taxonomy" id="6954"/>
    <lineage>
        <taxon>Eukaryota</taxon>
        <taxon>Metazoa</taxon>
        <taxon>Ecdysozoa</taxon>
        <taxon>Arthropoda</taxon>
        <taxon>Chelicerata</taxon>
        <taxon>Arachnida</taxon>
        <taxon>Acari</taxon>
        <taxon>Acariformes</taxon>
        <taxon>Sarcoptiformes</taxon>
        <taxon>Astigmata</taxon>
        <taxon>Psoroptidia</taxon>
        <taxon>Analgoidea</taxon>
        <taxon>Pyroglyphidae</taxon>
        <taxon>Dermatophagoidinae</taxon>
        <taxon>Dermatophagoides</taxon>
    </lineage>
</organism>
<dbReference type="AlphaFoldDB" id="A0A922HTW5"/>
<dbReference type="FunFam" id="3.40.50.1820:FF:000057">
    <property type="entry name" value="Lipase"/>
    <property type="match status" value="1"/>
</dbReference>
<dbReference type="Proteomes" id="UP000790347">
    <property type="component" value="Unassembled WGS sequence"/>
</dbReference>
<dbReference type="SUPFAM" id="SSF53474">
    <property type="entry name" value="alpha/beta-Hydrolases"/>
    <property type="match status" value="1"/>
</dbReference>
<sequence length="454" mass="52879">MMSFVHRWLCVMILMIIVVAINYMVESALPFSNEDDEKNPDSLMMMNATEMDVADVDRDIFQIILSRGFQYQQHFVTTEDGYILQLIRIVNPFINDRRQRNDNLKPIVLFHGFQCTGSFWLITMAGRLMNDGNYYEFDAEEDGHRQHFNDTEAVGVGNTIGFVLASRGFDVWVVNYRGSIYSNNHVKFNTKSRAYWSFSIDEMALIDLPAIIDYVTEKTNHTSIGYIGHSQGNFIMLALLSTRPEYSRRIRPYIALSPVFYTDQLKTPLRFYGPLKEVLRSHPTRVPFGMEIRKTYTEICMNPNTQNFCYNVYHYFLGGHRHNLNMRRMNVYLANVPMGSSSWNVAHFFQMFEHGQPSRFDYGALINLRKYGSLTPPIYDAGRINSTDMAFIYLANDYFNSLTNVDKLKSKLKVNLIDDYLVPDQSWGHMDLVWSKYSGRLVNQRILDILARYD</sequence>
<feature type="active site" description="Charge relay system" evidence="7">
    <location>
        <position position="429"/>
    </location>
</feature>
<name>A0A922HTW5_DERFA</name>
<gene>
    <name evidence="11" type="primary">lipl-2_6</name>
    <name evidence="11" type="ORF">DERF_010902</name>
</gene>
<feature type="active site" description="Charge relay system" evidence="7">
    <location>
        <position position="397"/>
    </location>
</feature>
<dbReference type="PIRSF" id="PIRSF000862">
    <property type="entry name" value="Steryl_ester_lip"/>
    <property type="match status" value="1"/>
</dbReference>
<evidence type="ECO:0000256" key="5">
    <source>
        <dbReference type="ARBA" id="ARBA00023098"/>
    </source>
</evidence>
<evidence type="ECO:0000256" key="1">
    <source>
        <dbReference type="ARBA" id="ARBA00010701"/>
    </source>
</evidence>
<keyword evidence="6" id="KW-0325">Glycoprotein</keyword>
<dbReference type="InterPro" id="IPR006693">
    <property type="entry name" value="AB_hydrolase_lipase"/>
</dbReference>
<keyword evidence="12" id="KW-1185">Reference proteome</keyword>
<feature type="signal peptide" evidence="8">
    <location>
        <begin position="1"/>
        <end position="20"/>
    </location>
</feature>
<keyword evidence="5" id="KW-0443">Lipid metabolism</keyword>
<evidence type="ECO:0000256" key="2">
    <source>
        <dbReference type="ARBA" id="ARBA00022729"/>
    </source>
</evidence>
<keyword evidence="4" id="KW-0442">Lipid degradation</keyword>
<evidence type="ECO:0000259" key="10">
    <source>
        <dbReference type="Pfam" id="PF04083"/>
    </source>
</evidence>
<evidence type="ECO:0000313" key="11">
    <source>
        <dbReference type="EMBL" id="KAH9506159.1"/>
    </source>
</evidence>
<evidence type="ECO:0000256" key="8">
    <source>
        <dbReference type="SAM" id="SignalP"/>
    </source>
</evidence>
<comment type="similarity">
    <text evidence="1">Belongs to the AB hydrolase superfamily. Lipase family.</text>
</comment>
<feature type="domain" description="AB hydrolase-1" evidence="9">
    <location>
        <begin position="164"/>
        <end position="258"/>
    </location>
</feature>
<dbReference type="OrthoDB" id="6497528at2759"/>
<dbReference type="InterPro" id="IPR029058">
    <property type="entry name" value="AB_hydrolase_fold"/>
</dbReference>
<feature type="chain" id="PRO_5036746361" evidence="8">
    <location>
        <begin position="21"/>
        <end position="454"/>
    </location>
</feature>
<feature type="active site" description="Nucleophile" evidence="7">
    <location>
        <position position="230"/>
    </location>
</feature>
<accession>A0A922HTW5</accession>
<evidence type="ECO:0000313" key="12">
    <source>
        <dbReference type="Proteomes" id="UP000790347"/>
    </source>
</evidence>
<reference evidence="11" key="2">
    <citation type="journal article" date="2022" name="Res Sq">
        <title>Comparative Genomics Reveals Insights into the Divergent Evolution of Astigmatic Mites and Household Pest Adaptations.</title>
        <authorList>
            <person name="Xiong Q."/>
            <person name="Wan A.T.-Y."/>
            <person name="Liu X.-Y."/>
            <person name="Fung C.S.-H."/>
            <person name="Xiao X."/>
            <person name="Malainual N."/>
            <person name="Hou J."/>
            <person name="Wang L."/>
            <person name="Wang M."/>
            <person name="Yang K."/>
            <person name="Cui Y."/>
            <person name="Leung E."/>
            <person name="Nong W."/>
            <person name="Shin S.-K."/>
            <person name="Au S."/>
            <person name="Jeong K.Y."/>
            <person name="Chew F.T."/>
            <person name="Hui J."/>
            <person name="Leung T.F."/>
            <person name="Tungtrongchitr A."/>
            <person name="Zhong N."/>
            <person name="Liu Z."/>
            <person name="Tsui S."/>
        </authorList>
    </citation>
    <scope>NUCLEOTIDE SEQUENCE</scope>
    <source>
        <strain evidence="11">Derf</strain>
        <tissue evidence="11">Whole organism</tissue>
    </source>
</reference>
<dbReference type="Pfam" id="PF04083">
    <property type="entry name" value="Abhydro_lipase"/>
    <property type="match status" value="1"/>
</dbReference>